<gene>
    <name evidence="6" type="ORF">FIV46_03245</name>
</gene>
<dbReference type="PROSITE" id="PS50072">
    <property type="entry name" value="CSA_PPIASE_2"/>
    <property type="match status" value="1"/>
</dbReference>
<evidence type="ECO:0000256" key="3">
    <source>
        <dbReference type="ARBA" id="ARBA00023235"/>
    </source>
</evidence>
<dbReference type="PANTHER" id="PTHR45625">
    <property type="entry name" value="PEPTIDYL-PROLYL CIS-TRANS ISOMERASE-RELATED"/>
    <property type="match status" value="1"/>
</dbReference>
<evidence type="ECO:0000256" key="1">
    <source>
        <dbReference type="ARBA" id="ARBA00007365"/>
    </source>
</evidence>
<feature type="domain" description="PPIase cyclophilin-type" evidence="5">
    <location>
        <begin position="36"/>
        <end position="154"/>
    </location>
</feature>
<dbReference type="CDD" id="cd00317">
    <property type="entry name" value="cyclophilin"/>
    <property type="match status" value="1"/>
</dbReference>
<dbReference type="Proteomes" id="UP000319148">
    <property type="component" value="Unassembled WGS sequence"/>
</dbReference>
<dbReference type="Pfam" id="PF00160">
    <property type="entry name" value="Pro_isomerase"/>
    <property type="match status" value="1"/>
</dbReference>
<evidence type="ECO:0000259" key="5">
    <source>
        <dbReference type="PROSITE" id="PS50072"/>
    </source>
</evidence>
<dbReference type="PRINTS" id="PR00153">
    <property type="entry name" value="CSAPPISMRASE"/>
</dbReference>
<name>A0A501PRU6_9PROT</name>
<feature type="chain" id="PRO_5021510375" description="Peptidyl-prolyl cis-trans isomerase" evidence="4">
    <location>
        <begin position="21"/>
        <end position="178"/>
    </location>
</feature>
<keyword evidence="4" id="KW-0732">Signal</keyword>
<dbReference type="PROSITE" id="PS00170">
    <property type="entry name" value="CSA_PPIASE_1"/>
    <property type="match status" value="1"/>
</dbReference>
<protein>
    <recommendedName>
        <fullName evidence="4">Peptidyl-prolyl cis-trans isomerase</fullName>
        <shortName evidence="4">PPIase</shortName>
        <ecNumber evidence="4">5.2.1.8</ecNumber>
    </recommendedName>
</protein>
<dbReference type="OrthoDB" id="9807797at2"/>
<dbReference type="Gene3D" id="2.40.100.10">
    <property type="entry name" value="Cyclophilin-like"/>
    <property type="match status" value="1"/>
</dbReference>
<sequence length="178" mass="19714">MKTFFRALVAFILFTAGAKAMDLDLENTLYLDLKDGRVVIEMYPDKAPKHVARIKELVREGFYDGLKFHRVIPGFMAQTGDPLGNGTGGSGQNLPAEFNDMPHLRGTVSMARAMDPNSADSQFFICFEHAPHLDGQYTVWGRVVDGMQYVDNIKIGEGPGFTDPDIIVKMQVAADVKE</sequence>
<comment type="similarity">
    <text evidence="1 4">Belongs to the cyclophilin-type PPIase family.</text>
</comment>
<dbReference type="InterPro" id="IPR002130">
    <property type="entry name" value="Cyclophilin-type_PPIase_dom"/>
</dbReference>
<dbReference type="InterPro" id="IPR029000">
    <property type="entry name" value="Cyclophilin-like_dom_sf"/>
</dbReference>
<keyword evidence="2 4" id="KW-0697">Rotamase</keyword>
<comment type="caution">
    <text evidence="6">The sequence shown here is derived from an EMBL/GenBank/DDBJ whole genome shotgun (WGS) entry which is preliminary data.</text>
</comment>
<evidence type="ECO:0000313" key="7">
    <source>
        <dbReference type="Proteomes" id="UP000319148"/>
    </source>
</evidence>
<dbReference type="AlphaFoldDB" id="A0A501PRU6"/>
<evidence type="ECO:0000256" key="4">
    <source>
        <dbReference type="RuleBase" id="RU363019"/>
    </source>
</evidence>
<reference evidence="7" key="1">
    <citation type="submission" date="2019-06" db="EMBL/GenBank/DDBJ databases">
        <title>The complete genome of Emcibacter congregatus ZYLT.</title>
        <authorList>
            <person name="Zhao Z."/>
        </authorList>
    </citation>
    <scope>NUCLEOTIDE SEQUENCE [LARGE SCALE GENOMIC DNA]</scope>
    <source>
        <strain evidence="7">MCCC 1A06723</strain>
    </source>
</reference>
<dbReference type="GO" id="GO:0006457">
    <property type="term" value="P:protein folding"/>
    <property type="evidence" value="ECO:0007669"/>
    <property type="project" value="InterPro"/>
</dbReference>
<keyword evidence="7" id="KW-1185">Reference proteome</keyword>
<dbReference type="SUPFAM" id="SSF50891">
    <property type="entry name" value="Cyclophilin-like"/>
    <property type="match status" value="1"/>
</dbReference>
<comment type="function">
    <text evidence="4">PPIases accelerate the folding of proteins. It catalyzes the cis-trans isomerization of proline imidic peptide bonds in oligopeptides.</text>
</comment>
<dbReference type="InterPro" id="IPR020892">
    <property type="entry name" value="Cyclophilin-type_PPIase_CS"/>
</dbReference>
<organism evidence="6 7">
    <name type="scientific">Emcibacter nanhaiensis</name>
    <dbReference type="NCBI Taxonomy" id="1505037"/>
    <lineage>
        <taxon>Bacteria</taxon>
        <taxon>Pseudomonadati</taxon>
        <taxon>Pseudomonadota</taxon>
        <taxon>Alphaproteobacteria</taxon>
        <taxon>Emcibacterales</taxon>
        <taxon>Emcibacteraceae</taxon>
        <taxon>Emcibacter</taxon>
    </lineage>
</organism>
<evidence type="ECO:0000313" key="6">
    <source>
        <dbReference type="EMBL" id="TPD63259.1"/>
    </source>
</evidence>
<accession>A0A501PRU6</accession>
<comment type="catalytic activity">
    <reaction evidence="4">
        <text>[protein]-peptidylproline (omega=180) = [protein]-peptidylproline (omega=0)</text>
        <dbReference type="Rhea" id="RHEA:16237"/>
        <dbReference type="Rhea" id="RHEA-COMP:10747"/>
        <dbReference type="Rhea" id="RHEA-COMP:10748"/>
        <dbReference type="ChEBI" id="CHEBI:83833"/>
        <dbReference type="ChEBI" id="CHEBI:83834"/>
        <dbReference type="EC" id="5.2.1.8"/>
    </reaction>
</comment>
<dbReference type="PANTHER" id="PTHR45625:SF4">
    <property type="entry name" value="PEPTIDYLPROLYL ISOMERASE DOMAIN AND WD REPEAT-CONTAINING PROTEIN 1"/>
    <property type="match status" value="1"/>
</dbReference>
<proteinExistence type="inferred from homology"/>
<dbReference type="InterPro" id="IPR044666">
    <property type="entry name" value="Cyclophilin_A-like"/>
</dbReference>
<feature type="signal peptide" evidence="4">
    <location>
        <begin position="1"/>
        <end position="20"/>
    </location>
</feature>
<dbReference type="EMBL" id="VFIY01000004">
    <property type="protein sequence ID" value="TPD63259.1"/>
    <property type="molecule type" value="Genomic_DNA"/>
</dbReference>
<dbReference type="EC" id="5.2.1.8" evidence="4"/>
<keyword evidence="3 4" id="KW-0413">Isomerase</keyword>
<dbReference type="GO" id="GO:0003755">
    <property type="term" value="F:peptidyl-prolyl cis-trans isomerase activity"/>
    <property type="evidence" value="ECO:0007669"/>
    <property type="project" value="UniProtKB-UniRule"/>
</dbReference>
<evidence type="ECO:0000256" key="2">
    <source>
        <dbReference type="ARBA" id="ARBA00023110"/>
    </source>
</evidence>